<keyword evidence="2 6" id="KW-0328">Glycosyltransferase</keyword>
<dbReference type="Pfam" id="PF02825">
    <property type="entry name" value="WWE"/>
    <property type="match status" value="1"/>
</dbReference>
<dbReference type="EC" id="2.4.2.31" evidence="6"/>
<evidence type="ECO:0000313" key="9">
    <source>
        <dbReference type="Proteomes" id="UP000663852"/>
    </source>
</evidence>
<evidence type="ECO:0000313" key="8">
    <source>
        <dbReference type="EMBL" id="CAF1391663.1"/>
    </source>
</evidence>
<dbReference type="InterPro" id="IPR000768">
    <property type="entry name" value="ART"/>
</dbReference>
<dbReference type="Pfam" id="PF01129">
    <property type="entry name" value="ART"/>
    <property type="match status" value="1"/>
</dbReference>
<sequence>MACSTGSSGTSSTCVQWMWNSNKNPFAKSLIVEWIVYSDVENIIIEEAFASNKTHAMLDDYHIDFHCNLQISNTDGKKQRPVKRVIRDKDDYSVREDRFAFVPIDPKRPFTGTYGWISPFIKETVKFLNITPQQLPSKDNRIISVLVEMAAQGIVEEGKLLGKQIEGEKIAELLLKKKEADMHTVWERCAYIYSLTSFLYMKLNETMRLIGSAGHEHIWRSKIGTLGPFSLLLWDSPSNYNSVKPKTILYRGAQLTEETISFFKDDCLQSRRPNRSFPAFTSCSRNREVAETYGNTLFIMEVQHAFTVDLQPFSQFPDEEEELLSPGVCFTVDFVESDERKTRHWIFLKLQQMHTLNILSGKDAQEISISLPQSNEPKGKIDISRRLPNGDYECRIEGNDDDGELSAVLLDLMSKGLTYPGSDAASASRFRTGTKNDWTF</sequence>
<evidence type="ECO:0000256" key="3">
    <source>
        <dbReference type="ARBA" id="ARBA00022679"/>
    </source>
</evidence>
<dbReference type="PROSITE" id="PS50918">
    <property type="entry name" value="WWE"/>
    <property type="match status" value="1"/>
</dbReference>
<evidence type="ECO:0000256" key="2">
    <source>
        <dbReference type="ARBA" id="ARBA00022676"/>
    </source>
</evidence>
<dbReference type="InterPro" id="IPR037197">
    <property type="entry name" value="WWE_dom_sf"/>
</dbReference>
<dbReference type="GO" id="GO:0106274">
    <property type="term" value="F:NAD+-protein-arginine ADP-ribosyltransferase activity"/>
    <property type="evidence" value="ECO:0007669"/>
    <property type="project" value="UniProtKB-EC"/>
</dbReference>
<name>A0A815KE19_ADIRI</name>
<evidence type="ECO:0000256" key="6">
    <source>
        <dbReference type="RuleBase" id="RU361228"/>
    </source>
</evidence>
<keyword evidence="4" id="KW-0548">Nucleotidyltransferase</keyword>
<dbReference type="EMBL" id="CAJNOJ010000313">
    <property type="protein sequence ID" value="CAF1391663.1"/>
    <property type="molecule type" value="Genomic_DNA"/>
</dbReference>
<protein>
    <recommendedName>
        <fullName evidence="6">NAD(P)(+)--arginine ADP-ribosyltransferase</fullName>
        <ecNumber evidence="6">2.4.2.31</ecNumber>
    </recommendedName>
    <alternativeName>
        <fullName evidence="6">Mono(ADP-ribosyl)transferase</fullName>
    </alternativeName>
</protein>
<dbReference type="OrthoDB" id="423533at2759"/>
<dbReference type="GO" id="GO:0016779">
    <property type="term" value="F:nucleotidyltransferase activity"/>
    <property type="evidence" value="ECO:0007669"/>
    <property type="project" value="UniProtKB-KW"/>
</dbReference>
<comment type="catalytic activity">
    <reaction evidence="5 6">
        <text>L-arginyl-[protein] + NAD(+) = N(omega)-(ADP-D-ribosyl)-L-arginyl-[protein] + nicotinamide + H(+)</text>
        <dbReference type="Rhea" id="RHEA:19149"/>
        <dbReference type="Rhea" id="RHEA-COMP:10532"/>
        <dbReference type="Rhea" id="RHEA-COMP:15087"/>
        <dbReference type="ChEBI" id="CHEBI:15378"/>
        <dbReference type="ChEBI" id="CHEBI:17154"/>
        <dbReference type="ChEBI" id="CHEBI:29965"/>
        <dbReference type="ChEBI" id="CHEBI:57540"/>
        <dbReference type="ChEBI" id="CHEBI:142554"/>
        <dbReference type="EC" id="2.4.2.31"/>
    </reaction>
</comment>
<evidence type="ECO:0000256" key="4">
    <source>
        <dbReference type="ARBA" id="ARBA00022695"/>
    </source>
</evidence>
<dbReference type="SUPFAM" id="SSF56399">
    <property type="entry name" value="ADP-ribosylation"/>
    <property type="match status" value="1"/>
</dbReference>
<gene>
    <name evidence="8" type="ORF">EDS130_LOCUS35504</name>
</gene>
<organism evidence="8 9">
    <name type="scientific">Adineta ricciae</name>
    <name type="common">Rotifer</name>
    <dbReference type="NCBI Taxonomy" id="249248"/>
    <lineage>
        <taxon>Eukaryota</taxon>
        <taxon>Metazoa</taxon>
        <taxon>Spiralia</taxon>
        <taxon>Gnathifera</taxon>
        <taxon>Rotifera</taxon>
        <taxon>Eurotatoria</taxon>
        <taxon>Bdelloidea</taxon>
        <taxon>Adinetida</taxon>
        <taxon>Adinetidae</taxon>
        <taxon>Adineta</taxon>
    </lineage>
</organism>
<evidence type="ECO:0000259" key="7">
    <source>
        <dbReference type="PROSITE" id="PS50918"/>
    </source>
</evidence>
<dbReference type="InterPro" id="IPR004170">
    <property type="entry name" value="WWE_dom"/>
</dbReference>
<dbReference type="Gene3D" id="3.30.720.50">
    <property type="match status" value="1"/>
</dbReference>
<comment type="similarity">
    <text evidence="1 6">Belongs to the Arg-specific ADP-ribosyltransferase family.</text>
</comment>
<comment type="caution">
    <text evidence="8">The sequence shown here is derived from an EMBL/GenBank/DDBJ whole genome shotgun (WGS) entry which is preliminary data.</text>
</comment>
<dbReference type="Gene3D" id="3.90.176.10">
    <property type="entry name" value="Toxin ADP-ribosyltransferase, Chain A, domain 1"/>
    <property type="match status" value="1"/>
</dbReference>
<proteinExistence type="inferred from homology"/>
<evidence type="ECO:0000256" key="5">
    <source>
        <dbReference type="ARBA" id="ARBA00047597"/>
    </source>
</evidence>
<keyword evidence="6" id="KW-0521">NADP</keyword>
<keyword evidence="3 6" id="KW-0808">Transferase</keyword>
<reference evidence="8" key="1">
    <citation type="submission" date="2021-02" db="EMBL/GenBank/DDBJ databases">
        <authorList>
            <person name="Nowell W R."/>
        </authorList>
    </citation>
    <scope>NUCLEOTIDE SEQUENCE</scope>
</reference>
<accession>A0A815KE19</accession>
<keyword evidence="6" id="KW-0520">NAD</keyword>
<feature type="domain" description="WWE" evidence="7">
    <location>
        <begin position="3"/>
        <end position="84"/>
    </location>
</feature>
<dbReference type="Proteomes" id="UP000663852">
    <property type="component" value="Unassembled WGS sequence"/>
</dbReference>
<evidence type="ECO:0000256" key="1">
    <source>
        <dbReference type="ARBA" id="ARBA00009558"/>
    </source>
</evidence>
<dbReference type="AlphaFoldDB" id="A0A815KE19"/>
<dbReference type="SUPFAM" id="SSF117839">
    <property type="entry name" value="WWE domain"/>
    <property type="match status" value="1"/>
</dbReference>